<dbReference type="GeneID" id="22587050"/>
<evidence type="ECO:0000313" key="2">
    <source>
        <dbReference type="Proteomes" id="UP000001628"/>
    </source>
</evidence>
<dbReference type="InParanoid" id="A0A0A0HXA8"/>
<organism evidence="1 2">
    <name type="scientific">Paracoccidioides brasiliensis (strain Pb18)</name>
    <dbReference type="NCBI Taxonomy" id="502780"/>
    <lineage>
        <taxon>Eukaryota</taxon>
        <taxon>Fungi</taxon>
        <taxon>Dikarya</taxon>
        <taxon>Ascomycota</taxon>
        <taxon>Pezizomycotina</taxon>
        <taxon>Eurotiomycetes</taxon>
        <taxon>Eurotiomycetidae</taxon>
        <taxon>Onygenales</taxon>
        <taxon>Ajellomycetaceae</taxon>
        <taxon>Paracoccidioides</taxon>
    </lineage>
</organism>
<dbReference type="AlphaFoldDB" id="A0A0A0HXA8"/>
<dbReference type="VEuPathDB" id="FungiDB:PADG_11153"/>
<reference evidence="1 2" key="1">
    <citation type="journal article" date="2011" name="PLoS Genet.">
        <title>Comparative genomic analysis of human fungal pathogens causing paracoccidioidomycosis.</title>
        <authorList>
            <person name="Desjardins C.A."/>
            <person name="Champion M.D."/>
            <person name="Holder J.W."/>
            <person name="Muszewska A."/>
            <person name="Goldberg J."/>
            <person name="Bailao A.M."/>
            <person name="Brigido M.M."/>
            <person name="Ferreira M.E."/>
            <person name="Garcia A.M."/>
            <person name="Grynberg M."/>
            <person name="Gujja S."/>
            <person name="Heiman D.I."/>
            <person name="Henn M.R."/>
            <person name="Kodira C.D."/>
            <person name="Leon-Narvaez H."/>
            <person name="Longo L.V."/>
            <person name="Ma L.J."/>
            <person name="Malavazi I."/>
            <person name="Matsuo A.L."/>
            <person name="Morais F.V."/>
            <person name="Pereira M."/>
            <person name="Rodriguez-Brito S."/>
            <person name="Sakthikumar S."/>
            <person name="Salem-Izacc S.M."/>
            <person name="Sykes S.M."/>
            <person name="Teixeira M.M."/>
            <person name="Vallejo M.C."/>
            <person name="Walter M.E."/>
            <person name="Yandava C."/>
            <person name="Young S."/>
            <person name="Zeng Q."/>
            <person name="Zucker J."/>
            <person name="Felipe M.S."/>
            <person name="Goldman G.H."/>
            <person name="Haas B.J."/>
            <person name="McEwen J.G."/>
            <person name="Nino-Vega G."/>
            <person name="Puccia R."/>
            <person name="San-Blas G."/>
            <person name="Soares C.M."/>
            <person name="Birren B.W."/>
            <person name="Cuomo C.A."/>
        </authorList>
    </citation>
    <scope>NUCLEOTIDE SEQUENCE [LARGE SCALE GENOMIC DNA]</scope>
    <source>
        <strain evidence="1 2">Pb18</strain>
    </source>
</reference>
<keyword evidence="2" id="KW-1185">Reference proteome</keyword>
<dbReference type="KEGG" id="pbn:PADG_11153"/>
<evidence type="ECO:0000313" key="1">
    <source>
        <dbReference type="EMBL" id="KGM92696.1"/>
    </source>
</evidence>
<gene>
    <name evidence="1" type="ORF">PADG_11153</name>
</gene>
<dbReference type="EMBL" id="KN275957">
    <property type="protein sequence ID" value="KGM92696.1"/>
    <property type="molecule type" value="Genomic_DNA"/>
</dbReference>
<protein>
    <submittedName>
        <fullName evidence="1">Uncharacterized protein</fullName>
    </submittedName>
</protein>
<accession>A0A0A0HXA8</accession>
<dbReference type="HOGENOM" id="CLU_2868267_0_0_1"/>
<proteinExistence type="predicted"/>
<name>A0A0A0HXA8_PARBD</name>
<sequence length="64" mass="7075">MNHSEKLRLASACKMLISHDIRGGAKSSQTPIAVPSSPLVHLDRDVMVTFKIAREICNFEDHTA</sequence>
<dbReference type="Proteomes" id="UP000001628">
    <property type="component" value="Unassembled WGS sequence"/>
</dbReference>
<dbReference type="RefSeq" id="XP_010756749.1">
    <property type="nucleotide sequence ID" value="XM_010758447.1"/>
</dbReference>